<gene>
    <name evidence="3 6" type="primary">fumC</name>
    <name evidence="6" type="ORF">EKM59_04930</name>
</gene>
<dbReference type="FunFam" id="1.20.200.10:FF:000001">
    <property type="entry name" value="Fumarate hydratase, mitochondrial"/>
    <property type="match status" value="1"/>
</dbReference>
<organism evidence="6 7">
    <name type="scientific">Legionella septentrionalis</name>
    <dbReference type="NCBI Taxonomy" id="2498109"/>
    <lineage>
        <taxon>Bacteria</taxon>
        <taxon>Pseudomonadati</taxon>
        <taxon>Pseudomonadota</taxon>
        <taxon>Gammaproteobacteria</taxon>
        <taxon>Legionellales</taxon>
        <taxon>Legionellaceae</taxon>
        <taxon>Legionella</taxon>
    </lineage>
</organism>
<dbReference type="GO" id="GO:0005737">
    <property type="term" value="C:cytoplasm"/>
    <property type="evidence" value="ECO:0007669"/>
    <property type="project" value="UniProtKB-SubCell"/>
</dbReference>
<dbReference type="GO" id="GO:0006099">
    <property type="term" value="P:tricarboxylic acid cycle"/>
    <property type="evidence" value="ECO:0007669"/>
    <property type="project" value="UniProtKB-UniRule"/>
</dbReference>
<dbReference type="PANTHER" id="PTHR11444:SF1">
    <property type="entry name" value="FUMARATE HYDRATASE, MITOCHONDRIAL"/>
    <property type="match status" value="1"/>
</dbReference>
<keyword evidence="3" id="KW-0816">Tricarboxylic acid cycle</keyword>
<comment type="similarity">
    <text evidence="1 3">Belongs to the class-II fumarase/aspartase family. Fumarase subfamily.</text>
</comment>
<evidence type="ECO:0000313" key="7">
    <source>
        <dbReference type="Proteomes" id="UP000288012"/>
    </source>
</evidence>
<dbReference type="InterPro" id="IPR005677">
    <property type="entry name" value="Fum_hydII"/>
</dbReference>
<evidence type="ECO:0000259" key="5">
    <source>
        <dbReference type="Pfam" id="PF10415"/>
    </source>
</evidence>
<dbReference type="RefSeq" id="WP_127111199.1">
    <property type="nucleotide sequence ID" value="NZ_RZGR01000011.1"/>
</dbReference>
<comment type="catalytic activity">
    <reaction evidence="3">
        <text>(S)-malate = fumarate + H2O</text>
        <dbReference type="Rhea" id="RHEA:12460"/>
        <dbReference type="ChEBI" id="CHEBI:15377"/>
        <dbReference type="ChEBI" id="CHEBI:15589"/>
        <dbReference type="ChEBI" id="CHEBI:29806"/>
        <dbReference type="EC" id="4.2.1.2"/>
    </reaction>
</comment>
<dbReference type="PANTHER" id="PTHR11444">
    <property type="entry name" value="ASPARTATEAMMONIA/ARGININOSUCCINATE/ADENYLOSUCCINATE LYASE"/>
    <property type="match status" value="1"/>
</dbReference>
<dbReference type="InterPro" id="IPR000362">
    <property type="entry name" value="Fumarate_lyase_fam"/>
</dbReference>
<dbReference type="SUPFAM" id="SSF48557">
    <property type="entry name" value="L-aspartase-like"/>
    <property type="match status" value="1"/>
</dbReference>
<keyword evidence="3" id="KW-0963">Cytoplasm</keyword>
<dbReference type="NCBIfam" id="TIGR00979">
    <property type="entry name" value="fumC_II"/>
    <property type="match status" value="1"/>
</dbReference>
<comment type="pathway">
    <text evidence="3">Carbohydrate metabolism; tricarboxylic acid cycle; (S)-malate from fumarate: step 1/1.</text>
</comment>
<evidence type="ECO:0000259" key="4">
    <source>
        <dbReference type="Pfam" id="PF00206"/>
    </source>
</evidence>
<dbReference type="InterPro" id="IPR022761">
    <property type="entry name" value="Fumarate_lyase_N"/>
</dbReference>
<feature type="site" description="Important for catalytic activity" evidence="3">
    <location>
        <position position="331"/>
    </location>
</feature>
<dbReference type="AlphaFoldDB" id="A0A3S0XGM5"/>
<feature type="domain" description="Fumarate lyase N-terminal" evidence="4">
    <location>
        <begin position="12"/>
        <end position="342"/>
    </location>
</feature>
<dbReference type="HAMAP" id="MF_00743">
    <property type="entry name" value="FumaraseC"/>
    <property type="match status" value="1"/>
</dbReference>
<dbReference type="Pfam" id="PF00206">
    <property type="entry name" value="Lyase_1"/>
    <property type="match status" value="1"/>
</dbReference>
<dbReference type="Gene3D" id="1.20.200.10">
    <property type="entry name" value="Fumarase/aspartase (Central domain)"/>
    <property type="match status" value="1"/>
</dbReference>
<feature type="binding site" evidence="3">
    <location>
        <begin position="139"/>
        <end position="141"/>
    </location>
    <ligand>
        <name>substrate</name>
    </ligand>
</feature>
<feature type="active site" evidence="3">
    <location>
        <position position="318"/>
    </location>
</feature>
<dbReference type="UniPathway" id="UPA00223">
    <property type="reaction ID" value="UER01007"/>
</dbReference>
<feature type="binding site" evidence="3">
    <location>
        <begin position="98"/>
        <end position="100"/>
    </location>
    <ligand>
        <name>substrate</name>
    </ligand>
</feature>
<dbReference type="Gene3D" id="1.10.40.30">
    <property type="entry name" value="Fumarase/aspartase (C-terminal domain)"/>
    <property type="match status" value="1"/>
</dbReference>
<dbReference type="FunFam" id="1.10.40.30:FF:000002">
    <property type="entry name" value="Fumarate hydratase class II"/>
    <property type="match status" value="1"/>
</dbReference>
<feature type="binding site" evidence="3">
    <location>
        <position position="319"/>
    </location>
    <ligand>
        <name>substrate</name>
    </ligand>
</feature>
<name>A0A3S0XGM5_9GAMM</name>
<keyword evidence="2 3" id="KW-0456">Lyase</keyword>
<evidence type="ECO:0000313" key="6">
    <source>
        <dbReference type="EMBL" id="RUQ88656.1"/>
    </source>
</evidence>
<dbReference type="Gene3D" id="1.10.275.10">
    <property type="entry name" value="Fumarase/aspartase (N-terminal domain)"/>
    <property type="match status" value="1"/>
</dbReference>
<feature type="binding site" evidence="3">
    <location>
        <position position="187"/>
    </location>
    <ligand>
        <name>substrate</name>
    </ligand>
</feature>
<dbReference type="GO" id="GO:0004333">
    <property type="term" value="F:fumarate hydratase activity"/>
    <property type="evidence" value="ECO:0007669"/>
    <property type="project" value="UniProtKB-UniRule"/>
</dbReference>
<comment type="subunit">
    <text evidence="3">Homotetramer.</text>
</comment>
<dbReference type="EMBL" id="RZGR01000011">
    <property type="protein sequence ID" value="RUQ88656.1"/>
    <property type="molecule type" value="Genomic_DNA"/>
</dbReference>
<feature type="active site" description="Proton donor/acceptor" evidence="3">
    <location>
        <position position="188"/>
    </location>
</feature>
<dbReference type="InterPro" id="IPR020557">
    <property type="entry name" value="Fumarate_lyase_CS"/>
</dbReference>
<dbReference type="GO" id="GO:0006106">
    <property type="term" value="P:fumarate metabolic process"/>
    <property type="evidence" value="ECO:0007669"/>
    <property type="project" value="InterPro"/>
</dbReference>
<sequence length="463" mass="50063">MSKTRIETDSMGEIAVPADKYWGAQTARSLHHFNIGSDIMPMEVMHAFGILKKAAALTNLELGKLPADKAKLIIQAADEVSSGKLNEHFPLHVWQTGSGTQSNMNANEVIANRAIEIAGGEMGSKTPIHPNDHVNMSQSSNDTFPTAMHIAAALAFKKKLLPAVRFLRDGLAAKMHAFHAIVKIGRTHLQDAVPLTLGQEFSGYVAQLDACIARIEHVLPELYELALGGTAVGTGLNTHPQFAEKAAAHIAKLTALPFVSAPNKFAALASHEPLVMAHSVLKTLACALMKIANDIRWLGSGPRCGIGELILPENEPGSSIMPGKVNPTQSEAMTMVCAQVIGNDAAVAIADSQGNFELNVFKPVIIFNVLHSLNLLADTCRSFQEFCIDGLQVNQNQIDYYLQNSLMLVTALNQHIGYDKAAKIAKTAHQENTSLQEAAVKLGFLTPEEFEQYVRPEKMIAPE</sequence>
<dbReference type="PROSITE" id="PS00163">
    <property type="entry name" value="FUMARATE_LYASES"/>
    <property type="match status" value="1"/>
</dbReference>
<protein>
    <recommendedName>
        <fullName evidence="3">Fumarate hydratase class II</fullName>
        <shortName evidence="3">Fumarase C</shortName>
        <ecNumber evidence="3">4.2.1.2</ecNumber>
    </recommendedName>
    <alternativeName>
        <fullName evidence="3">Aerobic fumarase</fullName>
    </alternativeName>
    <alternativeName>
        <fullName evidence="3">Iron-independent fumarase</fullName>
    </alternativeName>
</protein>
<dbReference type="GO" id="GO:0006108">
    <property type="term" value="P:malate metabolic process"/>
    <property type="evidence" value="ECO:0007669"/>
    <property type="project" value="TreeGrafter"/>
</dbReference>
<dbReference type="PRINTS" id="PR00149">
    <property type="entry name" value="FUMRATELYASE"/>
</dbReference>
<accession>A0A3S0XGM5</accession>
<evidence type="ECO:0000256" key="1">
    <source>
        <dbReference type="ARBA" id="ARBA00009084"/>
    </source>
</evidence>
<feature type="binding site" evidence="3">
    <location>
        <begin position="324"/>
        <end position="326"/>
    </location>
    <ligand>
        <name>substrate</name>
    </ligand>
</feature>
<dbReference type="InterPro" id="IPR018951">
    <property type="entry name" value="Fumarase_C_C"/>
</dbReference>
<dbReference type="FunFam" id="1.10.275.10:FF:000001">
    <property type="entry name" value="Fumarate hydratase, mitochondrial"/>
    <property type="match status" value="1"/>
</dbReference>
<feature type="binding site" description="in site B" evidence="3">
    <location>
        <begin position="129"/>
        <end position="132"/>
    </location>
    <ligand>
        <name>substrate</name>
    </ligand>
</feature>
<comment type="subcellular location">
    <subcellularLocation>
        <location evidence="3">Cytoplasm</location>
    </subcellularLocation>
</comment>
<proteinExistence type="inferred from homology"/>
<feature type="domain" description="Fumarase C C-terminal" evidence="5">
    <location>
        <begin position="408"/>
        <end position="460"/>
    </location>
</feature>
<comment type="miscellaneous">
    <text evidence="3">There are 2 substrate-binding sites: the catalytic A site, and the non-catalytic B site that may play a role in the transfer of substrate or product between the active site and the solvent. Alternatively, the B site may bind allosteric effectors.</text>
</comment>
<dbReference type="InterPro" id="IPR024083">
    <property type="entry name" value="Fumarase/histidase_N"/>
</dbReference>
<dbReference type="CDD" id="cd01362">
    <property type="entry name" value="Fumarase_classII"/>
    <property type="match status" value="1"/>
</dbReference>
<comment type="function">
    <text evidence="3">Involved in the TCA cycle. Catalyzes the stereospecific interconversion of fumarate to L-malate.</text>
</comment>
<comment type="caution">
    <text evidence="6">The sequence shown here is derived from an EMBL/GenBank/DDBJ whole genome shotgun (WGS) entry which is preliminary data.</text>
</comment>
<dbReference type="Pfam" id="PF10415">
    <property type="entry name" value="FumaraseC_C"/>
    <property type="match status" value="1"/>
</dbReference>
<evidence type="ECO:0000256" key="2">
    <source>
        <dbReference type="ARBA" id="ARBA00023239"/>
    </source>
</evidence>
<evidence type="ECO:0000256" key="3">
    <source>
        <dbReference type="HAMAP-Rule" id="MF_00743"/>
    </source>
</evidence>
<keyword evidence="7" id="KW-1185">Reference proteome</keyword>
<dbReference type="NCBIfam" id="NF008909">
    <property type="entry name" value="PRK12273.1"/>
    <property type="match status" value="1"/>
</dbReference>
<dbReference type="Proteomes" id="UP000288012">
    <property type="component" value="Unassembled WGS sequence"/>
</dbReference>
<dbReference type="EC" id="4.2.1.2" evidence="3"/>
<dbReference type="InterPro" id="IPR008948">
    <property type="entry name" value="L-Aspartase-like"/>
</dbReference>
<reference evidence="6 7" key="1">
    <citation type="submission" date="2018-12" db="EMBL/GenBank/DDBJ databases">
        <title>Legionella sp,whole genome shotgun sequence.</title>
        <authorList>
            <person name="Wu H."/>
        </authorList>
    </citation>
    <scope>NUCLEOTIDE SEQUENCE [LARGE SCALE GENOMIC DNA]</scope>
    <source>
        <strain evidence="7">km714</strain>
    </source>
</reference>